<protein>
    <submittedName>
        <fullName evidence="1">Uncharacterized protein</fullName>
    </submittedName>
</protein>
<dbReference type="OrthoDB" id="893865at2"/>
<dbReference type="Proteomes" id="UP000305398">
    <property type="component" value="Chromosome"/>
</dbReference>
<dbReference type="RefSeq" id="WP_139514996.1">
    <property type="nucleotide sequence ID" value="NZ_CP040896.1"/>
</dbReference>
<organism evidence="1 2">
    <name type="scientific">Hymenobacter jejuensis</name>
    <dbReference type="NCBI Taxonomy" id="2502781"/>
    <lineage>
        <taxon>Bacteria</taxon>
        <taxon>Pseudomonadati</taxon>
        <taxon>Bacteroidota</taxon>
        <taxon>Cytophagia</taxon>
        <taxon>Cytophagales</taxon>
        <taxon>Hymenobacteraceae</taxon>
        <taxon>Hymenobacter</taxon>
    </lineage>
</organism>
<sequence length="114" mass="12702">MQALRSHLALLLLLCFVRVLLPDTWILALHWHRHTTEEPAQNARRHSSKGKALLTAKHQHCGTDHFYNAAFQAAPPLELRFFAPYAPLAPITAKSVWLATAASASYLRGPPARS</sequence>
<evidence type="ECO:0000313" key="2">
    <source>
        <dbReference type="Proteomes" id="UP000305398"/>
    </source>
</evidence>
<dbReference type="KEGG" id="hyj:FHG12_06710"/>
<reference evidence="1 2" key="1">
    <citation type="submission" date="2019-06" db="EMBL/GenBank/DDBJ databases">
        <authorList>
            <person name="Srinivasan S."/>
        </authorList>
    </citation>
    <scope>NUCLEOTIDE SEQUENCE [LARGE SCALE GENOMIC DNA]</scope>
    <source>
        <strain evidence="1 2">17J68-5</strain>
    </source>
</reference>
<evidence type="ECO:0000313" key="1">
    <source>
        <dbReference type="EMBL" id="QDA59816.1"/>
    </source>
</evidence>
<dbReference type="EMBL" id="CP040896">
    <property type="protein sequence ID" value="QDA59816.1"/>
    <property type="molecule type" value="Genomic_DNA"/>
</dbReference>
<dbReference type="AlphaFoldDB" id="A0A5B7ZZ85"/>
<keyword evidence="2" id="KW-1185">Reference proteome</keyword>
<proteinExistence type="predicted"/>
<accession>A0A5B7ZZ85</accession>
<name>A0A5B7ZZ85_9BACT</name>
<gene>
    <name evidence="1" type="ORF">FHG12_06710</name>
</gene>